<reference evidence="1 2" key="1">
    <citation type="journal article" date="2019" name="Int. J. Syst. Evol. Microbiol.">
        <title>The Global Catalogue of Microorganisms (GCM) 10K type strain sequencing project: providing services to taxonomists for standard genome sequencing and annotation.</title>
        <authorList>
            <consortium name="The Broad Institute Genomics Platform"/>
            <consortium name="The Broad Institute Genome Sequencing Center for Infectious Disease"/>
            <person name="Wu L."/>
            <person name="Ma J."/>
        </authorList>
    </citation>
    <scope>NUCLEOTIDE SEQUENCE [LARGE SCALE GENOMIC DNA]</scope>
    <source>
        <strain evidence="1 2">JCM 4565</strain>
    </source>
</reference>
<organism evidence="1 2">
    <name type="scientific">Streptomyces blastmyceticus</name>
    <dbReference type="NCBI Taxonomy" id="68180"/>
    <lineage>
        <taxon>Bacteria</taxon>
        <taxon>Bacillati</taxon>
        <taxon>Actinomycetota</taxon>
        <taxon>Actinomycetes</taxon>
        <taxon>Kitasatosporales</taxon>
        <taxon>Streptomycetaceae</taxon>
        <taxon>Streptomyces</taxon>
    </lineage>
</organism>
<dbReference type="RefSeq" id="WP_344119968.1">
    <property type="nucleotide sequence ID" value="NZ_BAAABW010000024.1"/>
</dbReference>
<protein>
    <submittedName>
        <fullName evidence="1">Uncharacterized protein</fullName>
    </submittedName>
</protein>
<sequence>MALAGMGLGIALAGAAAEFVPVHDVVAGAGVLGTVAAGPVIRSVVRSRPSK</sequence>
<evidence type="ECO:0000313" key="1">
    <source>
        <dbReference type="EMBL" id="GAA0360750.1"/>
    </source>
</evidence>
<name>A0ABN0XCM7_9ACTN</name>
<gene>
    <name evidence="1" type="ORF">GCM10010319_42790</name>
</gene>
<dbReference type="EMBL" id="BAAABW010000024">
    <property type="protein sequence ID" value="GAA0360750.1"/>
    <property type="molecule type" value="Genomic_DNA"/>
</dbReference>
<comment type="caution">
    <text evidence="1">The sequence shown here is derived from an EMBL/GenBank/DDBJ whole genome shotgun (WGS) entry which is preliminary data.</text>
</comment>
<dbReference type="Proteomes" id="UP001500063">
    <property type="component" value="Unassembled WGS sequence"/>
</dbReference>
<keyword evidence="2" id="KW-1185">Reference proteome</keyword>
<proteinExistence type="predicted"/>
<evidence type="ECO:0000313" key="2">
    <source>
        <dbReference type="Proteomes" id="UP001500063"/>
    </source>
</evidence>
<accession>A0ABN0XCM7</accession>